<evidence type="ECO:0000259" key="2">
    <source>
        <dbReference type="Pfam" id="PF08639"/>
    </source>
</evidence>
<evidence type="ECO:0000256" key="1">
    <source>
        <dbReference type="SAM" id="MobiDB-lite"/>
    </source>
</evidence>
<feature type="region of interest" description="Disordered" evidence="1">
    <location>
        <begin position="677"/>
        <end position="703"/>
    </location>
</feature>
<feature type="compositionally biased region" description="Polar residues" evidence="1">
    <location>
        <begin position="559"/>
        <end position="571"/>
    </location>
</feature>
<accession>A0AB34KPI1</accession>
<gene>
    <name evidence="3" type="ORF">WHR41_04026</name>
</gene>
<feature type="compositionally biased region" description="Low complexity" evidence="1">
    <location>
        <begin position="428"/>
        <end position="439"/>
    </location>
</feature>
<reference evidence="3 4" key="1">
    <citation type="journal article" date="2020" name="Microbiol. Resour. Announc.">
        <title>Draft Genome Sequence of a Cladosporium Species Isolated from the Mesophotic Ascidian Didemnum maculosum.</title>
        <authorList>
            <person name="Gioti A."/>
            <person name="Siaperas R."/>
            <person name="Nikolaivits E."/>
            <person name="Le Goff G."/>
            <person name="Ouazzani J."/>
            <person name="Kotoulas G."/>
            <person name="Topakas E."/>
        </authorList>
    </citation>
    <scope>NUCLEOTIDE SEQUENCE [LARGE SCALE GENOMIC DNA]</scope>
    <source>
        <strain evidence="3 4">TM138-S3</strain>
    </source>
</reference>
<dbReference type="Proteomes" id="UP000803884">
    <property type="component" value="Unassembled WGS sequence"/>
</dbReference>
<feature type="compositionally biased region" description="Polar residues" evidence="1">
    <location>
        <begin position="226"/>
        <end position="235"/>
    </location>
</feature>
<dbReference type="PANTHER" id="PTHR28067:SF1">
    <property type="entry name" value="DNA REPLICATION REGULATOR SLD3"/>
    <property type="match status" value="1"/>
</dbReference>
<feature type="domain" description="DNA replication regulator Sld3 C-terminal" evidence="2">
    <location>
        <begin position="241"/>
        <end position="764"/>
    </location>
</feature>
<dbReference type="RefSeq" id="XP_069230168.1">
    <property type="nucleotide sequence ID" value="XM_069372632.1"/>
</dbReference>
<dbReference type="InterPro" id="IPR013948">
    <property type="entry name" value="DNA_replication_reg_Sld3_C"/>
</dbReference>
<dbReference type="InterPro" id="IPR042511">
    <property type="entry name" value="Sld3"/>
</dbReference>
<dbReference type="GO" id="GO:0006270">
    <property type="term" value="P:DNA replication initiation"/>
    <property type="evidence" value="ECO:0007669"/>
    <property type="project" value="InterPro"/>
</dbReference>
<dbReference type="GO" id="GO:0031261">
    <property type="term" value="C:DNA replication preinitiation complex"/>
    <property type="evidence" value="ECO:0007669"/>
    <property type="project" value="TreeGrafter"/>
</dbReference>
<evidence type="ECO:0000313" key="4">
    <source>
        <dbReference type="Proteomes" id="UP000803884"/>
    </source>
</evidence>
<feature type="region of interest" description="Disordered" evidence="1">
    <location>
        <begin position="15"/>
        <end position="42"/>
    </location>
</feature>
<feature type="region of interest" description="Disordered" evidence="1">
    <location>
        <begin position="517"/>
        <end position="579"/>
    </location>
</feature>
<name>A0AB34KPI1_9PEZI</name>
<feature type="region of interest" description="Disordered" evidence="1">
    <location>
        <begin position="423"/>
        <end position="449"/>
    </location>
</feature>
<keyword evidence="4" id="KW-1185">Reference proteome</keyword>
<dbReference type="EMBL" id="JAAQHG020000012">
    <property type="protein sequence ID" value="KAL1587063.1"/>
    <property type="molecule type" value="Genomic_DNA"/>
</dbReference>
<proteinExistence type="predicted"/>
<feature type="region of interest" description="Disordered" evidence="1">
    <location>
        <begin position="215"/>
        <end position="235"/>
    </location>
</feature>
<dbReference type="GeneID" id="96005470"/>
<sequence>MSLLSASPILESANRLSAKKRKRDEEAETGLPSEIDARPFAVRPTGDDPFAKTASFTPLCLLRRQQLPLAFLDSEGSGSRLFTARIPILESSHEDGDDGHVLVAEQREEGRLYAVERAAKRVYALCRLGKWVTKDTMFRLSKVNSAKPERFVKRKLDEQTGTSPWWSRAAVSLPSADSQSPSRVSGILRLSVQSQAPPPVPGTRPVKDDLQEIGDSAEGNAEPLPHNSNADAKSGENTVLDPLEELAKQYLDALYLSRTSLAYFAKGPLSRARSAFTSGTEDSPQASQLVEFLRNSILTATVMDKKYRDQVPAVVKDLPVIAPIQDDKGSKSRRKRKFKPKRDKAGLFTNEPEYLEKWWRGEEPSGSTTSPENIDTALRRRIPGLRARETYLQVIMILETIFLETTLTNTDQQPNKVSDLAIESQNIETQETETQTATEMPKRKSKKPQDLHSLLETLLDRLCIWQSLEAHTPASSRVNDGNTAEGKGQSNDLRDFCVEIIVPFFMSRLPKEAALVNKKLGGPSPPSPEKRKSTSSRSKPGEPALRSRPEKQPRKPLSRVTTETLNHTTKQMPGLHRSATDSALIKREDSQPLLSAIPAAPPQAARRPREDLLKSLSSTHRQVDLNANSAAAAEKLRKKRETEAQVREAINNARKPNRPMATKEVAARADERFAQTLAKSSRSSRTQGVHVAATPKRVKSGPTAQFVPASTHSAQPSMVPSSSSRYGVAPPLARIDGTPAIPQTSHQMTGIEQRAAGIAETPSRGSRFADVSPTAFRAAPVSLCESPSARRKSKAPVASTPLKVRKVSFGVGETPVMGNLKDKAPMKALVEGTPVKGLSERQGLFSGQEASAEEKSIYDAWNDDDYEELA</sequence>
<protein>
    <recommendedName>
        <fullName evidence="2">DNA replication regulator Sld3 C-terminal domain-containing protein</fullName>
    </recommendedName>
</protein>
<feature type="compositionally biased region" description="Acidic residues" evidence="1">
    <location>
        <begin position="861"/>
        <end position="870"/>
    </location>
</feature>
<dbReference type="Gene3D" id="1.20.58.2130">
    <property type="match status" value="1"/>
</dbReference>
<feature type="compositionally biased region" description="Polar residues" evidence="1">
    <location>
        <begin position="677"/>
        <end position="687"/>
    </location>
</feature>
<feature type="region of interest" description="Disordered" evidence="1">
    <location>
        <begin position="837"/>
        <end position="870"/>
    </location>
</feature>
<organism evidence="3 4">
    <name type="scientific">Cladosporium halotolerans</name>
    <dbReference type="NCBI Taxonomy" id="1052096"/>
    <lineage>
        <taxon>Eukaryota</taxon>
        <taxon>Fungi</taxon>
        <taxon>Dikarya</taxon>
        <taxon>Ascomycota</taxon>
        <taxon>Pezizomycotina</taxon>
        <taxon>Dothideomycetes</taxon>
        <taxon>Dothideomycetidae</taxon>
        <taxon>Cladosporiales</taxon>
        <taxon>Cladosporiaceae</taxon>
        <taxon>Cladosporium</taxon>
    </lineage>
</organism>
<dbReference type="Pfam" id="PF08639">
    <property type="entry name" value="Sld3_STD"/>
    <property type="match status" value="1"/>
</dbReference>
<comment type="caution">
    <text evidence="3">The sequence shown here is derived from an EMBL/GenBank/DDBJ whole genome shotgun (WGS) entry which is preliminary data.</text>
</comment>
<dbReference type="AlphaFoldDB" id="A0AB34KPI1"/>
<evidence type="ECO:0000313" key="3">
    <source>
        <dbReference type="EMBL" id="KAL1587063.1"/>
    </source>
</evidence>
<dbReference type="PANTHER" id="PTHR28067">
    <property type="entry name" value="DNA REPLICATION REGULATOR SLD3"/>
    <property type="match status" value="1"/>
</dbReference>
<feature type="region of interest" description="Disordered" evidence="1">
    <location>
        <begin position="191"/>
        <end position="210"/>
    </location>
</feature>